<dbReference type="Pfam" id="PF01041">
    <property type="entry name" value="DegT_DnrJ_EryC1"/>
    <property type="match status" value="2"/>
</dbReference>
<dbReference type="Gene3D" id="3.40.640.10">
    <property type="entry name" value="Type I PLP-dependent aspartate aminotransferase-like (Major domain)"/>
    <property type="match status" value="1"/>
</dbReference>
<keyword evidence="2 3" id="KW-0663">Pyridoxal phosphate</keyword>
<feature type="modified residue" description="N6-(pyridoxal phosphate)lysine" evidence="2">
    <location>
        <position position="189"/>
    </location>
</feature>
<proteinExistence type="inferred from homology"/>
<evidence type="ECO:0000256" key="2">
    <source>
        <dbReference type="PIRSR" id="PIRSR000390-2"/>
    </source>
</evidence>
<dbReference type="GO" id="GO:0000271">
    <property type="term" value="P:polysaccharide biosynthetic process"/>
    <property type="evidence" value="ECO:0007669"/>
    <property type="project" value="TreeGrafter"/>
</dbReference>
<dbReference type="GO" id="GO:0030170">
    <property type="term" value="F:pyridoxal phosphate binding"/>
    <property type="evidence" value="ECO:0007669"/>
    <property type="project" value="TreeGrafter"/>
</dbReference>
<sequence>MKQTLFTGFSPSTRPKDMRIALSFLLFPWKWSSWKKGSFRKDITASIEGYFGEQTNALVYDSGRSALYEALKAMGIGKGDEVLVQAYTCMVVVNAIKWTGATPVYIDIEKETLNMDPEKARQKCSSQTKAIIIQHTFGLPANIDALMDVAKAFHLKTIEDCAHSLGARYKGKLTGTFADVGMLSFGGEKVISCVRGGALITKDRDLFHSLEKSQQALPESPRRVVRQHLLHVVLFPIGKRFYHLFFGKLLLKLVKVLHITNKIIYPEEKVGKRVPWYPSKLPNALAALLVSQFPEIETFNTHRKHIAVLYKKALEGKTSIEYQVDDASHIYLRYPLFMENPRAVRARAKHKGVLLGDWYSLVIGPGDVDLNEAGYVEHMCPVAEERTSKAINLPTNIHIQDADVPRIIATLFE</sequence>
<dbReference type="InterPro" id="IPR015422">
    <property type="entry name" value="PyrdxlP-dep_Trfase_small"/>
</dbReference>
<dbReference type="InterPro" id="IPR015424">
    <property type="entry name" value="PyrdxlP-dep_Trfase"/>
</dbReference>
<dbReference type="EMBL" id="PFBY01000018">
    <property type="protein sequence ID" value="PIR76576.1"/>
    <property type="molecule type" value="Genomic_DNA"/>
</dbReference>
<dbReference type="InterPro" id="IPR015421">
    <property type="entry name" value="PyrdxlP-dep_Trfase_major"/>
</dbReference>
<dbReference type="GO" id="GO:0008483">
    <property type="term" value="F:transaminase activity"/>
    <property type="evidence" value="ECO:0007669"/>
    <property type="project" value="TreeGrafter"/>
</dbReference>
<evidence type="ECO:0000313" key="4">
    <source>
        <dbReference type="EMBL" id="PIR76576.1"/>
    </source>
</evidence>
<gene>
    <name evidence="4" type="ORF">COU32_01380</name>
</gene>
<feature type="active site" description="Proton acceptor" evidence="1">
    <location>
        <position position="189"/>
    </location>
</feature>
<evidence type="ECO:0000256" key="1">
    <source>
        <dbReference type="PIRSR" id="PIRSR000390-1"/>
    </source>
</evidence>
<dbReference type="PIRSF" id="PIRSF000390">
    <property type="entry name" value="PLP_StrS"/>
    <property type="match status" value="1"/>
</dbReference>
<dbReference type="Gene3D" id="3.90.1150.10">
    <property type="entry name" value="Aspartate Aminotransferase, domain 1"/>
    <property type="match status" value="1"/>
</dbReference>
<dbReference type="Proteomes" id="UP000231530">
    <property type="component" value="Unassembled WGS sequence"/>
</dbReference>
<dbReference type="AlphaFoldDB" id="A0A2H0TYI7"/>
<dbReference type="PANTHER" id="PTHR30244:SF34">
    <property type="entry name" value="DTDP-4-AMINO-4,6-DIDEOXYGALACTOSE TRANSAMINASE"/>
    <property type="match status" value="1"/>
</dbReference>
<dbReference type="SUPFAM" id="SSF53383">
    <property type="entry name" value="PLP-dependent transferases"/>
    <property type="match status" value="1"/>
</dbReference>
<evidence type="ECO:0008006" key="6">
    <source>
        <dbReference type="Google" id="ProtNLM"/>
    </source>
</evidence>
<protein>
    <recommendedName>
        <fullName evidence="6">Aminotransferase</fullName>
    </recommendedName>
</protein>
<reference evidence="5" key="1">
    <citation type="submission" date="2017-09" db="EMBL/GenBank/DDBJ databases">
        <title>Depth-based differentiation of microbial function through sediment-hosted aquifers and enrichment of novel symbionts in the deep terrestrial subsurface.</title>
        <authorList>
            <person name="Probst A.J."/>
            <person name="Ladd B."/>
            <person name="Jarett J.K."/>
            <person name="Geller-Mcgrath D.E."/>
            <person name="Sieber C.M.K."/>
            <person name="Emerson J.B."/>
            <person name="Anantharaman K."/>
            <person name="Thomas B.C."/>
            <person name="Malmstrom R."/>
            <person name="Stieglmeier M."/>
            <person name="Klingl A."/>
            <person name="Woyke T."/>
            <person name="Ryan C.M."/>
            <person name="Banfield J.F."/>
        </authorList>
    </citation>
    <scope>NUCLEOTIDE SEQUENCE [LARGE SCALE GENOMIC DNA]</scope>
</reference>
<comment type="caution">
    <text evidence="4">The sequence shown here is derived from an EMBL/GenBank/DDBJ whole genome shotgun (WGS) entry which is preliminary data.</text>
</comment>
<comment type="similarity">
    <text evidence="3">Belongs to the DegT/DnrJ/EryC1 family.</text>
</comment>
<dbReference type="PANTHER" id="PTHR30244">
    <property type="entry name" value="TRANSAMINASE"/>
    <property type="match status" value="1"/>
</dbReference>
<evidence type="ECO:0000313" key="5">
    <source>
        <dbReference type="Proteomes" id="UP000231530"/>
    </source>
</evidence>
<organism evidence="4 5">
    <name type="scientific">Candidatus Magasanikbacteria bacterium CG10_big_fil_rev_8_21_14_0_10_42_10</name>
    <dbReference type="NCBI Taxonomy" id="1974649"/>
    <lineage>
        <taxon>Bacteria</taxon>
        <taxon>Candidatus Magasanikiibacteriota</taxon>
    </lineage>
</organism>
<dbReference type="InterPro" id="IPR000653">
    <property type="entry name" value="DegT/StrS_aminotransferase"/>
</dbReference>
<evidence type="ECO:0000256" key="3">
    <source>
        <dbReference type="RuleBase" id="RU004508"/>
    </source>
</evidence>
<accession>A0A2H0TYI7</accession>
<name>A0A2H0TYI7_9BACT</name>